<dbReference type="EMBL" id="BRVP01000004">
    <property type="protein sequence ID" value="GLB51814.1"/>
    <property type="molecule type" value="Genomic_DNA"/>
</dbReference>
<evidence type="ECO:0000313" key="3">
    <source>
        <dbReference type="Proteomes" id="UP001143545"/>
    </source>
</evidence>
<feature type="transmembrane region" description="Helical" evidence="1">
    <location>
        <begin position="85"/>
        <end position="103"/>
    </location>
</feature>
<keyword evidence="3" id="KW-1185">Reference proteome</keyword>
<feature type="transmembrane region" description="Helical" evidence="1">
    <location>
        <begin position="147"/>
        <end position="169"/>
    </location>
</feature>
<dbReference type="InterPro" id="IPR038770">
    <property type="entry name" value="Na+/solute_symporter_sf"/>
</dbReference>
<feature type="transmembrane region" description="Helical" evidence="1">
    <location>
        <begin position="55"/>
        <end position="73"/>
    </location>
</feature>
<reference evidence="2" key="1">
    <citation type="submission" date="2022-07" db="EMBL/GenBank/DDBJ databases">
        <title>Taxonomy of Novel Oxalotrophic and Methylotrophic Bacteria.</title>
        <authorList>
            <person name="Sahin N."/>
            <person name="Tani A."/>
        </authorList>
    </citation>
    <scope>NUCLEOTIDE SEQUENCE</scope>
    <source>
        <strain evidence="2">AM327</strain>
    </source>
</reference>
<feature type="transmembrane region" description="Helical" evidence="1">
    <location>
        <begin position="26"/>
        <end position="43"/>
    </location>
</feature>
<protein>
    <submittedName>
        <fullName evidence="2">Transporter</fullName>
    </submittedName>
</protein>
<dbReference type="Pfam" id="PF13593">
    <property type="entry name" value="SBF_like"/>
    <property type="match status" value="1"/>
</dbReference>
<proteinExistence type="predicted"/>
<dbReference type="PANTHER" id="PTHR18640">
    <property type="entry name" value="SOLUTE CARRIER FAMILY 10 MEMBER 7"/>
    <property type="match status" value="1"/>
</dbReference>
<keyword evidence="1" id="KW-0472">Membrane</keyword>
<comment type="caution">
    <text evidence="2">The sequence shown here is derived from an EMBL/GenBank/DDBJ whole genome shotgun (WGS) entry which is preliminary data.</text>
</comment>
<feature type="transmembrane region" description="Helical" evidence="1">
    <location>
        <begin position="309"/>
        <end position="331"/>
    </location>
</feature>
<gene>
    <name evidence="2" type="ORF">NBRC110019_08530</name>
</gene>
<name>A0A9W6ETX0_9FLAO</name>
<organism evidence="2 3">
    <name type="scientific">Neptunitalea chrysea</name>
    <dbReference type="NCBI Taxonomy" id="1647581"/>
    <lineage>
        <taxon>Bacteria</taxon>
        <taxon>Pseudomonadati</taxon>
        <taxon>Bacteroidota</taxon>
        <taxon>Flavobacteriia</taxon>
        <taxon>Flavobacteriales</taxon>
        <taxon>Flavobacteriaceae</taxon>
        <taxon>Neptunitalea</taxon>
    </lineage>
</organism>
<dbReference type="Gene3D" id="1.20.1530.20">
    <property type="match status" value="1"/>
</dbReference>
<feature type="transmembrane region" description="Helical" evidence="1">
    <location>
        <begin position="115"/>
        <end position="140"/>
    </location>
</feature>
<dbReference type="Proteomes" id="UP001143545">
    <property type="component" value="Unassembled WGS sequence"/>
</dbReference>
<feature type="transmembrane region" description="Helical" evidence="1">
    <location>
        <begin position="181"/>
        <end position="199"/>
    </location>
</feature>
<dbReference type="AlphaFoldDB" id="A0A9W6ETX0"/>
<dbReference type="GO" id="GO:0005886">
    <property type="term" value="C:plasma membrane"/>
    <property type="evidence" value="ECO:0007669"/>
    <property type="project" value="TreeGrafter"/>
</dbReference>
<feature type="transmembrane region" description="Helical" evidence="1">
    <location>
        <begin position="245"/>
        <end position="269"/>
    </location>
</feature>
<keyword evidence="1" id="KW-0812">Transmembrane</keyword>
<evidence type="ECO:0000256" key="1">
    <source>
        <dbReference type="SAM" id="Phobius"/>
    </source>
</evidence>
<dbReference type="PANTHER" id="PTHR18640:SF5">
    <property type="entry name" value="SODIUM_BILE ACID COTRANSPORTER 7"/>
    <property type="match status" value="1"/>
</dbReference>
<sequence length="343" mass="38254">MPRSSLLDNRILIFDKKGMRIKRVQVNGFIVSLLTAIIIAYFFPEGSELLHVHEITNIGIGFIFFFYGLKLSFKEVKQGLSNYRLHILVQCSTFILFPLIVLACKPLLESGIGNMLWIGLFFLAVLPSSVSSSVVMVSLARGNVPGAIFNATISGLIGVVVTPVWLGMVVQEVGNVSFLDVFVKLLIQIIIPITLGLFLNKKFGGIAAKRKNWISNFDKTIIVLIVYSSFSNSFISHLFRDMEWTHFVFLYVAVLVLFFGVMFIVYMLAKKVLKFTVEDRITALFCGSKKSLVHGSVMVNVMFGATPQGSLFIIPVMLYHISQILIIAVIAEKMAKRKEIAIG</sequence>
<dbReference type="PIRSF" id="PIRSF026166">
    <property type="entry name" value="UCP026166"/>
    <property type="match status" value="1"/>
</dbReference>
<keyword evidence="1" id="KW-1133">Transmembrane helix</keyword>
<dbReference type="InterPro" id="IPR016833">
    <property type="entry name" value="Put_Na-Bile_cotransptr"/>
</dbReference>
<evidence type="ECO:0000313" key="2">
    <source>
        <dbReference type="EMBL" id="GLB51814.1"/>
    </source>
</evidence>
<accession>A0A9W6ETX0</accession>